<evidence type="ECO:0000313" key="3">
    <source>
        <dbReference type="Proteomes" id="UP000825367"/>
    </source>
</evidence>
<evidence type="ECO:0000313" key="2">
    <source>
        <dbReference type="EMBL" id="QYL17731.1"/>
    </source>
</evidence>
<evidence type="ECO:0000256" key="1">
    <source>
        <dbReference type="SAM" id="MobiDB-lite"/>
    </source>
</evidence>
<feature type="compositionally biased region" description="Low complexity" evidence="1">
    <location>
        <begin position="37"/>
        <end position="61"/>
    </location>
</feature>
<feature type="region of interest" description="Disordered" evidence="1">
    <location>
        <begin position="37"/>
        <end position="80"/>
    </location>
</feature>
<dbReference type="PROSITE" id="PS51257">
    <property type="entry name" value="PROKAR_LIPOPROTEIN"/>
    <property type="match status" value="1"/>
</dbReference>
<keyword evidence="3" id="KW-1185">Reference proteome</keyword>
<sequence>MASARLVGQVGTLAFGVGVGFLVAMGCDGAVAAAAPGDTGHSGAGSANSAHAASSGRSHAAPQSALNTPKPVAAQSSSTINSVPTSVSKSLATAKATPAAPHLPTPVEVQQAVTGAVQNARRDLVALEHRVEAEIKRDVTGLSRALGVIPAKPRIYGNLANAQYWATQSAENCVLMATASVIGQLKGTMPTEQQIADQATSTQSVVDPTRKMYLGLTTDDRVAIGDAEELLRLNGIDATTKTDYKKTQGLIALHALERDLKAGKAIMVGVKADAIWNYLHATPPPGAVAEAADHEISVIAINATTRTVYINDSGMDKGGVAVPLAVFMRAWQADSYETTSAVLAEAASAALAA</sequence>
<proteinExistence type="predicted"/>
<dbReference type="RefSeq" id="WP_071947662.1">
    <property type="nucleotide sequence ID" value="NZ_BAAAVX010000003.1"/>
</dbReference>
<reference evidence="2 3" key="1">
    <citation type="submission" date="2021-07" db="EMBL/GenBank/DDBJ databases">
        <title>Whole genome sequencing of non-tuberculosis mycobacteria type-strains.</title>
        <authorList>
            <person name="Igarashi Y."/>
            <person name="Osugi A."/>
            <person name="Mitarai S."/>
        </authorList>
    </citation>
    <scope>NUCLEOTIDE SEQUENCE [LARGE SCALE GENOMIC DNA]</scope>
    <source>
        <strain evidence="2 3">JCM 16370</strain>
    </source>
</reference>
<dbReference type="EMBL" id="CP080333">
    <property type="protein sequence ID" value="QYL17731.1"/>
    <property type="molecule type" value="Genomic_DNA"/>
</dbReference>
<accession>A0ABX8VP25</accession>
<protein>
    <recommendedName>
        <fullName evidence="4">Peptidase C39-like domain-containing protein</fullName>
    </recommendedName>
</protein>
<organism evidence="2 3">
    <name type="scientific">Mycolicibacterium pallens</name>
    <dbReference type="NCBI Taxonomy" id="370524"/>
    <lineage>
        <taxon>Bacteria</taxon>
        <taxon>Bacillati</taxon>
        <taxon>Actinomycetota</taxon>
        <taxon>Actinomycetes</taxon>
        <taxon>Mycobacteriales</taxon>
        <taxon>Mycobacteriaceae</taxon>
        <taxon>Mycolicibacterium</taxon>
    </lineage>
</organism>
<dbReference type="Proteomes" id="UP000825367">
    <property type="component" value="Chromosome"/>
</dbReference>
<gene>
    <name evidence="2" type="ORF">K0O64_03985</name>
</gene>
<name>A0ABX8VP25_9MYCO</name>
<evidence type="ECO:0008006" key="4">
    <source>
        <dbReference type="Google" id="ProtNLM"/>
    </source>
</evidence>